<evidence type="ECO:0000313" key="2">
    <source>
        <dbReference type="Proteomes" id="UP000037594"/>
    </source>
</evidence>
<accession>A0A0J8WZU5</accession>
<dbReference type="RefSeq" id="WP_048895669.1">
    <property type="nucleotide sequence ID" value="NZ_LFOD01000006.1"/>
</dbReference>
<dbReference type="EMBL" id="LFOD01000006">
    <property type="protein sequence ID" value="KMV18679.1"/>
    <property type="molecule type" value="Genomic_DNA"/>
</dbReference>
<protein>
    <submittedName>
        <fullName evidence="1">Uncharacterized protein</fullName>
    </submittedName>
</protein>
<dbReference type="PATRIC" id="fig|451644.5.peg.1991"/>
<evidence type="ECO:0000313" key="1">
    <source>
        <dbReference type="EMBL" id="KMV18679.1"/>
    </source>
</evidence>
<gene>
    <name evidence="1" type="ORF">ACT17_09675</name>
</gene>
<dbReference type="Proteomes" id="UP000037594">
    <property type="component" value="Unassembled WGS sequence"/>
</dbReference>
<reference evidence="1 2" key="1">
    <citation type="submission" date="2015-06" db="EMBL/GenBank/DDBJ databases">
        <title>Genome sequence of Mycobacterium conceptionense strain MLE.</title>
        <authorList>
            <person name="Greninger A.L."/>
            <person name="Cunningham G."/>
            <person name="Chiu C.Y."/>
            <person name="Miller S."/>
        </authorList>
    </citation>
    <scope>NUCLEOTIDE SEQUENCE [LARGE SCALE GENOMIC DNA]</scope>
    <source>
        <strain evidence="1 2">MLE</strain>
    </source>
</reference>
<dbReference type="AlphaFoldDB" id="A0A0J8WZU5"/>
<organism evidence="1 2">
    <name type="scientific">Mycolicibacterium conceptionense</name>
    <dbReference type="NCBI Taxonomy" id="451644"/>
    <lineage>
        <taxon>Bacteria</taxon>
        <taxon>Bacillati</taxon>
        <taxon>Actinomycetota</taxon>
        <taxon>Actinomycetes</taxon>
        <taxon>Mycobacteriales</taxon>
        <taxon>Mycobacteriaceae</taxon>
        <taxon>Mycolicibacterium</taxon>
    </lineage>
</organism>
<sequence>MAAVTGQTVADFLGGGTDTNLVALAGNHADVITKMCRAYTRGGGFTGDEPNGEIASVITTAAARLVSNPEQLPHDVGSVSMRGGFNGFSLTERIVLNRYRKMAQ</sequence>
<name>A0A0J8WZU5_9MYCO</name>
<dbReference type="OrthoDB" id="4381973at2"/>
<proteinExistence type="predicted"/>
<comment type="caution">
    <text evidence="1">The sequence shown here is derived from an EMBL/GenBank/DDBJ whole genome shotgun (WGS) entry which is preliminary data.</text>
</comment>